<dbReference type="CDD" id="cd00144">
    <property type="entry name" value="MPP_PPP_family"/>
    <property type="match status" value="1"/>
</dbReference>
<proteinExistence type="predicted"/>
<reference evidence="2 3" key="1">
    <citation type="submission" date="2018-02" db="EMBL/GenBank/DDBJ databases">
        <title>Comparative genomes isolates from brazilian mangrove.</title>
        <authorList>
            <person name="Araujo J.E."/>
            <person name="Taketani R.G."/>
            <person name="Silva M.C.P."/>
            <person name="Loureco M.V."/>
            <person name="Andreote F.D."/>
        </authorList>
    </citation>
    <scope>NUCLEOTIDE SEQUENCE [LARGE SCALE GENOMIC DNA]</scope>
    <source>
        <strain evidence="2 3">Hex-1 MGV</strain>
    </source>
</reference>
<dbReference type="Pfam" id="PF00149">
    <property type="entry name" value="Metallophos"/>
    <property type="match status" value="1"/>
</dbReference>
<dbReference type="GO" id="GO:0110154">
    <property type="term" value="P:RNA decapping"/>
    <property type="evidence" value="ECO:0007669"/>
    <property type="project" value="TreeGrafter"/>
</dbReference>
<dbReference type="Gene3D" id="3.60.21.10">
    <property type="match status" value="1"/>
</dbReference>
<organism evidence="2 3">
    <name type="scientific">Blastopirellula marina</name>
    <dbReference type="NCBI Taxonomy" id="124"/>
    <lineage>
        <taxon>Bacteria</taxon>
        <taxon>Pseudomonadati</taxon>
        <taxon>Planctomycetota</taxon>
        <taxon>Planctomycetia</taxon>
        <taxon>Pirellulales</taxon>
        <taxon>Pirellulaceae</taxon>
        <taxon>Blastopirellula</taxon>
    </lineage>
</organism>
<dbReference type="AlphaFoldDB" id="A0A2S8FJC8"/>
<sequence length="226" mass="25859">MRTLAIGDIHGCLTALDTLLEFVEPTDDDRIVTLGDYVDRGPDSKGVIDRILQLRKQFDVTCLLGNHEIMMQNGRDDEMAFHTWMMYGGEETMLSYGTPEEEFIPEHLERVSEAHWKFMDEMCQRYHETDTHIFVHANAWPSLPLEEQSDSFLFWERFANNGPHCSGKTLVCGHSSQKSGWPLNVGHSICIDTWVYGEGWLTCLEVESGKFWQANEKGARRTGLLA</sequence>
<dbReference type="Proteomes" id="UP000238322">
    <property type="component" value="Unassembled WGS sequence"/>
</dbReference>
<dbReference type="GO" id="GO:0008803">
    <property type="term" value="F:bis(5'-nucleosyl)-tetraphosphatase (symmetrical) activity"/>
    <property type="evidence" value="ECO:0007669"/>
    <property type="project" value="TreeGrafter"/>
</dbReference>
<dbReference type="GO" id="GO:0005737">
    <property type="term" value="C:cytoplasm"/>
    <property type="evidence" value="ECO:0007669"/>
    <property type="project" value="TreeGrafter"/>
</dbReference>
<accession>A0A2S8FJC8</accession>
<dbReference type="PANTHER" id="PTHR42850">
    <property type="entry name" value="METALLOPHOSPHOESTERASE"/>
    <property type="match status" value="1"/>
</dbReference>
<dbReference type="PANTHER" id="PTHR42850:SF4">
    <property type="entry name" value="ZINC-DEPENDENT ENDOPOLYPHOSPHATASE"/>
    <property type="match status" value="1"/>
</dbReference>
<dbReference type="RefSeq" id="WP_105331279.1">
    <property type="nucleotide sequence ID" value="NZ_PUHY01000012.1"/>
</dbReference>
<gene>
    <name evidence="2" type="ORF">C5Y83_18740</name>
</gene>
<name>A0A2S8FJC8_9BACT</name>
<evidence type="ECO:0000313" key="2">
    <source>
        <dbReference type="EMBL" id="PQO32267.1"/>
    </source>
</evidence>
<dbReference type="SUPFAM" id="SSF56300">
    <property type="entry name" value="Metallo-dependent phosphatases"/>
    <property type="match status" value="1"/>
</dbReference>
<dbReference type="EMBL" id="PUHY01000012">
    <property type="protein sequence ID" value="PQO32267.1"/>
    <property type="molecule type" value="Genomic_DNA"/>
</dbReference>
<dbReference type="OrthoDB" id="384253at2"/>
<comment type="caution">
    <text evidence="2">The sequence shown here is derived from an EMBL/GenBank/DDBJ whole genome shotgun (WGS) entry which is preliminary data.</text>
</comment>
<dbReference type="InterPro" id="IPR050126">
    <property type="entry name" value="Ap4A_hydrolase"/>
</dbReference>
<evidence type="ECO:0000259" key="1">
    <source>
        <dbReference type="Pfam" id="PF00149"/>
    </source>
</evidence>
<dbReference type="GO" id="GO:0016791">
    <property type="term" value="F:phosphatase activity"/>
    <property type="evidence" value="ECO:0007669"/>
    <property type="project" value="TreeGrafter"/>
</dbReference>
<feature type="domain" description="Calcineurin-like phosphoesterase" evidence="1">
    <location>
        <begin position="1"/>
        <end position="81"/>
    </location>
</feature>
<evidence type="ECO:0000313" key="3">
    <source>
        <dbReference type="Proteomes" id="UP000238322"/>
    </source>
</evidence>
<dbReference type="InterPro" id="IPR029052">
    <property type="entry name" value="Metallo-depent_PP-like"/>
</dbReference>
<dbReference type="InterPro" id="IPR004843">
    <property type="entry name" value="Calcineurin-like_PHP"/>
</dbReference>
<protein>
    <submittedName>
        <fullName evidence="2">Serine/threonine protein phosphatase</fullName>
    </submittedName>
</protein>